<keyword evidence="5" id="KW-0472">Membrane</keyword>
<name>A0A0J7KTS9_LASNI</name>
<comment type="subcellular location">
    <subcellularLocation>
        <location evidence="1">Cell outer membrane</location>
        <topology evidence="1">Multi-pass membrane protein</topology>
    </subcellularLocation>
</comment>
<evidence type="ECO:0000313" key="11">
    <source>
        <dbReference type="Proteomes" id="UP000036403"/>
    </source>
</evidence>
<evidence type="ECO:0000256" key="2">
    <source>
        <dbReference type="ARBA" id="ARBA00022448"/>
    </source>
</evidence>
<evidence type="ECO:0000256" key="5">
    <source>
        <dbReference type="ARBA" id="ARBA00023136"/>
    </source>
</evidence>
<proteinExistence type="predicted"/>
<evidence type="ECO:0000259" key="8">
    <source>
        <dbReference type="Pfam" id="PF00593"/>
    </source>
</evidence>
<feature type="compositionally biased region" description="Basic and acidic residues" evidence="7">
    <location>
        <begin position="28"/>
        <end position="38"/>
    </location>
</feature>
<evidence type="ECO:0000256" key="7">
    <source>
        <dbReference type="SAM" id="MobiDB-lite"/>
    </source>
</evidence>
<feature type="domain" description="TonB-dependent receptor plug" evidence="9">
    <location>
        <begin position="137"/>
        <end position="223"/>
    </location>
</feature>
<dbReference type="InterPro" id="IPR000531">
    <property type="entry name" value="Beta-barrel_TonB"/>
</dbReference>
<evidence type="ECO:0000256" key="3">
    <source>
        <dbReference type="ARBA" id="ARBA00022692"/>
    </source>
</evidence>
<keyword evidence="11" id="KW-1185">Reference proteome</keyword>
<feature type="compositionally biased region" description="Polar residues" evidence="7">
    <location>
        <begin position="39"/>
        <end position="61"/>
    </location>
</feature>
<evidence type="ECO:0000256" key="1">
    <source>
        <dbReference type="ARBA" id="ARBA00004571"/>
    </source>
</evidence>
<accession>A0A0J7KTS9</accession>
<dbReference type="Proteomes" id="UP000036403">
    <property type="component" value="Unassembled WGS sequence"/>
</dbReference>
<dbReference type="InterPro" id="IPR037066">
    <property type="entry name" value="Plug_dom_sf"/>
</dbReference>
<dbReference type="Gene3D" id="2.40.170.20">
    <property type="entry name" value="TonB-dependent receptor, beta-barrel domain"/>
    <property type="match status" value="1"/>
</dbReference>
<dbReference type="PROSITE" id="PS52016">
    <property type="entry name" value="TONB_DEPENDENT_REC_3"/>
    <property type="match status" value="1"/>
</dbReference>
<evidence type="ECO:0008006" key="12">
    <source>
        <dbReference type="Google" id="ProtNLM"/>
    </source>
</evidence>
<evidence type="ECO:0000256" key="6">
    <source>
        <dbReference type="ARBA" id="ARBA00023237"/>
    </source>
</evidence>
<protein>
    <recommendedName>
        <fullName evidence="12">TonB-dependent receptor</fullName>
    </recommendedName>
</protein>
<reference evidence="10 11" key="1">
    <citation type="submission" date="2015-04" db="EMBL/GenBank/DDBJ databases">
        <title>Lasius niger genome sequencing.</title>
        <authorList>
            <person name="Konorov E.A."/>
            <person name="Nikitin M.A."/>
            <person name="Kirill M.V."/>
            <person name="Chang P."/>
        </authorList>
    </citation>
    <scope>NUCLEOTIDE SEQUENCE [LARGE SCALE GENOMIC DNA]</scope>
    <source>
        <tissue evidence="10">Whole</tissue>
    </source>
</reference>
<dbReference type="OrthoDB" id="10244740at2759"/>
<dbReference type="Pfam" id="PF00593">
    <property type="entry name" value="TonB_dep_Rec_b-barrel"/>
    <property type="match status" value="1"/>
</dbReference>
<keyword evidence="2" id="KW-0813">Transport</keyword>
<dbReference type="AlphaFoldDB" id="A0A0J7KTS9"/>
<dbReference type="PaxDb" id="67767-A0A0J7KTS9"/>
<feature type="region of interest" description="Disordered" evidence="7">
    <location>
        <begin position="99"/>
        <end position="127"/>
    </location>
</feature>
<dbReference type="Gene3D" id="2.170.130.10">
    <property type="entry name" value="TonB-dependent receptor, plug domain"/>
    <property type="match status" value="1"/>
</dbReference>
<sequence length="919" mass="99837">MTGETESNPSAASGINAPSQDGGNPETQADHNHIENVKAETSNPFSETVSGGENDLTQTPSYKHYFGTGAILSPSAPSVDPNDPRNGPTYKKYFVSVENRSPRVQKSRHRSLGGPRAGGKEHFGVSGHRRPHLVDIEESHNAETVIGRQTLEHFVEGTNALSALAMSTPGASFSSSDAMGLDAAENSFYLRGYDQTQLGFTMDGIPMGNQGYGGAAGLDVSQIMIQDNMEAIAASQGAGGLDTPSATTLGGTVTYTSLDPSDKFGIKISQQFASFNGYRTFGRLDSGILNRTGTKFTASFLRESQDLWTNSITQPWGTQSRGAQAPETVNFKLVQPVSTFGKMTLTSDWSDVPEYNYTNVNPGMKKNLPYGISGFYPNYGAANRWGAYGEGCEAEGVSQGRSSQYGGATPCDAANLNYQGTQVQRAYLEAIRGEFQISPSVKTKSLVYGQVTDNRLGGVNPGLPSPAAPAFAPSTAPGGNPYMNQLDEHLKGRRVGVTQNFEFQLGHRNALKTGVWYENIRYNQPNFFYGFGGGGNPDGAGYAIPNNFNLKDKDGFQAYKQTFTTNTFQFFIEDGFQMARNMHFTYGFKSLVQTTNGGVTSRADSADLAEWGTRNAFRPSYGRLTSSNAFLPHFNYDWKFMPKHEFYFDVAENMEPIGLDAWSTGLGSGAKGLASAQAAFNQEKKNLRGERTWNYVVGYRYAAKAFNFAVDYYHTDYIQRLGLVSSNAVGGASTGAGSVYANLGNEKMDGVDLGGTLHLSNIFRVPDYLGKLDFANSFSYNHAVYEPPADAVGLASIKGQQQVFYPRYMYKTNVNYANGRLGWNLNVNYNSKTNITYSGDVKNPGYWTSTFTGYLMLGPHGKESNAKLSFGVSNLFGQHYTVGGYARTPLNSGGDVDTMNPNLTWAAPREFFGSVNIGF</sequence>
<feature type="region of interest" description="Disordered" evidence="7">
    <location>
        <begin position="1"/>
        <end position="62"/>
    </location>
</feature>
<dbReference type="SUPFAM" id="SSF56935">
    <property type="entry name" value="Porins"/>
    <property type="match status" value="1"/>
</dbReference>
<dbReference type="InterPro" id="IPR039426">
    <property type="entry name" value="TonB-dep_rcpt-like"/>
</dbReference>
<keyword evidence="6" id="KW-0998">Cell outer membrane</keyword>
<dbReference type="InterPro" id="IPR036942">
    <property type="entry name" value="Beta-barrel_TonB_sf"/>
</dbReference>
<gene>
    <name evidence="10" type="ORF">RF55_6247</name>
</gene>
<dbReference type="Pfam" id="PF07715">
    <property type="entry name" value="Plug"/>
    <property type="match status" value="1"/>
</dbReference>
<comment type="caution">
    <text evidence="10">The sequence shown here is derived from an EMBL/GenBank/DDBJ whole genome shotgun (WGS) entry which is preliminary data.</text>
</comment>
<feature type="domain" description="TonB-dependent receptor-like beta-barrel" evidence="8">
    <location>
        <begin position="360"/>
        <end position="875"/>
    </location>
</feature>
<evidence type="ECO:0000313" key="10">
    <source>
        <dbReference type="EMBL" id="KMQ93644.1"/>
    </source>
</evidence>
<dbReference type="STRING" id="67767.A0A0J7KTS9"/>
<evidence type="ECO:0000259" key="9">
    <source>
        <dbReference type="Pfam" id="PF07715"/>
    </source>
</evidence>
<organism evidence="10 11">
    <name type="scientific">Lasius niger</name>
    <name type="common">Black garden ant</name>
    <dbReference type="NCBI Taxonomy" id="67767"/>
    <lineage>
        <taxon>Eukaryota</taxon>
        <taxon>Metazoa</taxon>
        <taxon>Ecdysozoa</taxon>
        <taxon>Arthropoda</taxon>
        <taxon>Hexapoda</taxon>
        <taxon>Insecta</taxon>
        <taxon>Pterygota</taxon>
        <taxon>Neoptera</taxon>
        <taxon>Endopterygota</taxon>
        <taxon>Hymenoptera</taxon>
        <taxon>Apocrita</taxon>
        <taxon>Aculeata</taxon>
        <taxon>Formicoidea</taxon>
        <taxon>Formicidae</taxon>
        <taxon>Formicinae</taxon>
        <taxon>Lasius</taxon>
        <taxon>Lasius</taxon>
    </lineage>
</organism>
<keyword evidence="3" id="KW-0812">Transmembrane</keyword>
<dbReference type="EMBL" id="LBMM01003341">
    <property type="protein sequence ID" value="KMQ93644.1"/>
    <property type="molecule type" value="Genomic_DNA"/>
</dbReference>
<keyword evidence="4" id="KW-0798">TonB box</keyword>
<feature type="compositionally biased region" description="Polar residues" evidence="7">
    <location>
        <begin position="1"/>
        <end position="27"/>
    </location>
</feature>
<dbReference type="InterPro" id="IPR012910">
    <property type="entry name" value="Plug_dom"/>
</dbReference>
<evidence type="ECO:0000256" key="4">
    <source>
        <dbReference type="ARBA" id="ARBA00023077"/>
    </source>
</evidence>